<dbReference type="Pfam" id="PF01554">
    <property type="entry name" value="MatE"/>
    <property type="match status" value="2"/>
</dbReference>
<dbReference type="GO" id="GO:0042910">
    <property type="term" value="F:xenobiotic transmembrane transporter activity"/>
    <property type="evidence" value="ECO:0007669"/>
    <property type="project" value="InterPro"/>
</dbReference>
<evidence type="ECO:0000256" key="6">
    <source>
        <dbReference type="ARBA" id="ARBA00023136"/>
    </source>
</evidence>
<dbReference type="InterPro" id="IPR002528">
    <property type="entry name" value="MATE_fam"/>
</dbReference>
<evidence type="ECO:0000256" key="7">
    <source>
        <dbReference type="SAM" id="Phobius"/>
    </source>
</evidence>
<evidence type="ECO:0000256" key="3">
    <source>
        <dbReference type="ARBA" id="ARBA00022475"/>
    </source>
</evidence>
<feature type="transmembrane region" description="Helical" evidence="7">
    <location>
        <begin position="190"/>
        <end position="209"/>
    </location>
</feature>
<feature type="transmembrane region" description="Helical" evidence="7">
    <location>
        <begin position="133"/>
        <end position="151"/>
    </location>
</feature>
<dbReference type="EMBL" id="MDTQ01000001">
    <property type="protein sequence ID" value="ODC05032.1"/>
    <property type="molecule type" value="Genomic_DNA"/>
</dbReference>
<feature type="transmembrane region" description="Helical" evidence="7">
    <location>
        <begin position="53"/>
        <end position="79"/>
    </location>
</feature>
<dbReference type="NCBIfam" id="TIGR00797">
    <property type="entry name" value="matE"/>
    <property type="match status" value="1"/>
</dbReference>
<dbReference type="AlphaFoldDB" id="A0A1E2VDU8"/>
<dbReference type="RefSeq" id="WP_069000054.1">
    <property type="nucleotide sequence ID" value="NZ_MDTQ01000001.1"/>
</dbReference>
<dbReference type="PANTHER" id="PTHR43549:SF3">
    <property type="entry name" value="MULTIDRUG RESISTANCE PROTEIN YPNP-RELATED"/>
    <property type="match status" value="1"/>
</dbReference>
<feature type="transmembrane region" description="Helical" evidence="7">
    <location>
        <begin position="252"/>
        <end position="272"/>
    </location>
</feature>
<keyword evidence="5 7" id="KW-1133">Transmembrane helix</keyword>
<dbReference type="STRING" id="197479.BFW38_17325"/>
<feature type="transmembrane region" description="Helical" evidence="7">
    <location>
        <begin position="359"/>
        <end position="381"/>
    </location>
</feature>
<evidence type="ECO:0000256" key="1">
    <source>
        <dbReference type="ARBA" id="ARBA00004429"/>
    </source>
</evidence>
<feature type="transmembrane region" description="Helical" evidence="7">
    <location>
        <begin position="388"/>
        <end position="405"/>
    </location>
</feature>
<protein>
    <submittedName>
        <fullName evidence="8">MATE family efflux transporter</fullName>
    </submittedName>
</protein>
<feature type="transmembrane region" description="Helical" evidence="7">
    <location>
        <begin position="163"/>
        <end position="184"/>
    </location>
</feature>
<feature type="transmembrane region" description="Helical" evidence="7">
    <location>
        <begin position="278"/>
        <end position="301"/>
    </location>
</feature>
<keyword evidence="3" id="KW-1003">Cell membrane</keyword>
<comment type="subcellular location">
    <subcellularLocation>
        <location evidence="1">Cell inner membrane</location>
        <topology evidence="1">Multi-pass membrane protein</topology>
    </subcellularLocation>
</comment>
<feature type="transmembrane region" description="Helical" evidence="7">
    <location>
        <begin position="313"/>
        <end position="332"/>
    </location>
</feature>
<evidence type="ECO:0000313" key="9">
    <source>
        <dbReference type="Proteomes" id="UP000094291"/>
    </source>
</evidence>
<sequence length="444" mass="47484">MRIEALPTAQLGRQLFHMTWPMMFGVLSLMSFQLADSAFIARLGVDPLAALGFILPLAQVIIGTQVGLGIATTAIIARTLGQGDTQRATRLGGLVLVTGGALTGLLVIGLWLFRRPIFAALGAEPSLQPTIDTYYAPWLLSAWCGAMLYYGYSLCRAHGNTRLPGLVMVATSLINIVLDPVFIFTLDGGLAGAAWASVISFSIGMLWVYPRNQRHQLARYDLASLPPGPALMELGKIMGPAMTSQWMPPLSAMLATALVAGFGSAAVAGWGLGSRLEFFSIVVVLALTMSLPPMIGRLLGANRLNDAQHVIKLAVRFVLLWQLAVALIWWALADTLAPLIADEQAVRHVLSLYLDRVPFSYAGLGLCMLMVSVCNALGLSLRAALISALRLFACFLPALWIGAQWGGLNGLMTGALLGNLIAGLMAWSLYQQGIKRLSPIESNG</sequence>
<dbReference type="GO" id="GO:0015297">
    <property type="term" value="F:antiporter activity"/>
    <property type="evidence" value="ECO:0007669"/>
    <property type="project" value="InterPro"/>
</dbReference>
<evidence type="ECO:0000256" key="4">
    <source>
        <dbReference type="ARBA" id="ARBA00022692"/>
    </source>
</evidence>
<feature type="transmembrane region" description="Helical" evidence="7">
    <location>
        <begin position="91"/>
        <end position="113"/>
    </location>
</feature>
<evidence type="ECO:0000313" key="8">
    <source>
        <dbReference type="EMBL" id="ODC05032.1"/>
    </source>
</evidence>
<dbReference type="PIRSF" id="PIRSF006603">
    <property type="entry name" value="DinF"/>
    <property type="match status" value="1"/>
</dbReference>
<evidence type="ECO:0000256" key="2">
    <source>
        <dbReference type="ARBA" id="ARBA00022448"/>
    </source>
</evidence>
<gene>
    <name evidence="8" type="ORF">BFW38_17325</name>
</gene>
<keyword evidence="6 7" id="KW-0472">Membrane</keyword>
<dbReference type="GO" id="GO:0005886">
    <property type="term" value="C:plasma membrane"/>
    <property type="evidence" value="ECO:0007669"/>
    <property type="project" value="UniProtKB-SubCell"/>
</dbReference>
<keyword evidence="2" id="KW-0813">Transport</keyword>
<keyword evidence="4 7" id="KW-0812">Transmembrane</keyword>
<feature type="transmembrane region" description="Helical" evidence="7">
    <location>
        <begin position="411"/>
        <end position="430"/>
    </location>
</feature>
<dbReference type="InterPro" id="IPR048279">
    <property type="entry name" value="MdtK-like"/>
</dbReference>
<proteinExistence type="predicted"/>
<dbReference type="InterPro" id="IPR052031">
    <property type="entry name" value="Membrane_Transporter-Flippase"/>
</dbReference>
<keyword evidence="9" id="KW-1185">Reference proteome</keyword>
<accession>A0A1E2VDU8</accession>
<name>A0A1E2VDU8_9GAMM</name>
<reference evidence="8 9" key="1">
    <citation type="submission" date="2016-08" db="EMBL/GenBank/DDBJ databases">
        <authorList>
            <person name="Seilhamer J.J."/>
        </authorList>
    </citation>
    <scope>NUCLEOTIDE SEQUENCE [LARGE SCALE GENOMIC DNA]</scope>
    <source>
        <strain evidence="8 9">PH27A</strain>
    </source>
</reference>
<feature type="transmembrane region" description="Helical" evidence="7">
    <location>
        <begin position="20"/>
        <end position="41"/>
    </location>
</feature>
<evidence type="ECO:0000256" key="5">
    <source>
        <dbReference type="ARBA" id="ARBA00022989"/>
    </source>
</evidence>
<dbReference type="Proteomes" id="UP000094291">
    <property type="component" value="Unassembled WGS sequence"/>
</dbReference>
<dbReference type="PANTHER" id="PTHR43549">
    <property type="entry name" value="MULTIDRUG RESISTANCE PROTEIN YPNP-RELATED"/>
    <property type="match status" value="1"/>
</dbReference>
<organism evidence="8 9">
    <name type="scientific">Terasakiispira papahanaumokuakeensis</name>
    <dbReference type="NCBI Taxonomy" id="197479"/>
    <lineage>
        <taxon>Bacteria</taxon>
        <taxon>Pseudomonadati</taxon>
        <taxon>Pseudomonadota</taxon>
        <taxon>Gammaproteobacteria</taxon>
        <taxon>Oceanospirillales</taxon>
        <taxon>Terasakiispira</taxon>
    </lineage>
</organism>
<comment type="caution">
    <text evidence="8">The sequence shown here is derived from an EMBL/GenBank/DDBJ whole genome shotgun (WGS) entry which is preliminary data.</text>
</comment>